<protein>
    <submittedName>
        <fullName evidence="8">CoA-disulfide reductase</fullName>
        <ecNumber evidence="8">1.8.1.14</ecNumber>
    </submittedName>
</protein>
<gene>
    <name evidence="8" type="ORF">B4135_1120</name>
</gene>
<dbReference type="Proteomes" id="UP000075683">
    <property type="component" value="Unassembled WGS sequence"/>
</dbReference>
<dbReference type="InterPro" id="IPR001763">
    <property type="entry name" value="Rhodanese-like_dom"/>
</dbReference>
<evidence type="ECO:0000256" key="6">
    <source>
        <dbReference type="ARBA" id="ARBA00023284"/>
    </source>
</evidence>
<dbReference type="GO" id="GO:0050451">
    <property type="term" value="F:CoA-disulfide reductase (NADPH) activity"/>
    <property type="evidence" value="ECO:0007669"/>
    <property type="project" value="UniProtKB-EC"/>
</dbReference>
<dbReference type="PRINTS" id="PR00411">
    <property type="entry name" value="PNDRDTASEI"/>
</dbReference>
<keyword evidence="6" id="KW-0676">Redox-active center</keyword>
<evidence type="ECO:0000256" key="4">
    <source>
        <dbReference type="ARBA" id="ARBA00022827"/>
    </source>
</evidence>
<feature type="domain" description="Rhodanese" evidence="7">
    <location>
        <begin position="465"/>
        <end position="551"/>
    </location>
</feature>
<evidence type="ECO:0000256" key="2">
    <source>
        <dbReference type="ARBA" id="ARBA00009130"/>
    </source>
</evidence>
<dbReference type="Pfam" id="PF00581">
    <property type="entry name" value="Rhodanese"/>
    <property type="match status" value="1"/>
</dbReference>
<dbReference type="SUPFAM" id="SSF55424">
    <property type="entry name" value="FAD/NAD-linked reductases, dimerisation (C-terminal) domain"/>
    <property type="match status" value="1"/>
</dbReference>
<dbReference type="InterPro" id="IPR004099">
    <property type="entry name" value="Pyr_nucl-diS_OxRdtase_dimer"/>
</dbReference>
<reference evidence="8 9" key="1">
    <citation type="submission" date="2016-01" db="EMBL/GenBank/DDBJ databases">
        <title>Draft Genome Sequences of Seven Thermophilic Sporeformers Isolated from Foods.</title>
        <authorList>
            <person name="Berendsen E.M."/>
            <person name="Wells-Bennik M.H."/>
            <person name="Krawcyk A.O."/>
            <person name="De Jong A."/>
            <person name="Holsappel S."/>
            <person name="Eijlander R.T."/>
            <person name="Kuipers O.P."/>
        </authorList>
    </citation>
    <scope>NUCLEOTIDE SEQUENCE [LARGE SCALE GENOMIC DNA]</scope>
    <source>
        <strain evidence="8 9">B4135</strain>
    </source>
</reference>
<dbReference type="Gene3D" id="3.40.250.10">
    <property type="entry name" value="Rhodanese-like domain"/>
    <property type="match status" value="1"/>
</dbReference>
<name>A0A150MDK8_9BACI</name>
<keyword evidence="3" id="KW-0285">Flavoprotein</keyword>
<dbReference type="CDD" id="cd01524">
    <property type="entry name" value="RHOD_Pyr_redox"/>
    <property type="match status" value="1"/>
</dbReference>
<proteinExistence type="inferred from homology"/>
<comment type="cofactor">
    <cofactor evidence="1">
        <name>FAD</name>
        <dbReference type="ChEBI" id="CHEBI:57692"/>
    </cofactor>
</comment>
<accession>A0A150MDK8</accession>
<dbReference type="OrthoDB" id="9802028at2"/>
<evidence type="ECO:0000259" key="7">
    <source>
        <dbReference type="PROSITE" id="PS50206"/>
    </source>
</evidence>
<evidence type="ECO:0000313" key="9">
    <source>
        <dbReference type="Proteomes" id="UP000075683"/>
    </source>
</evidence>
<dbReference type="InterPro" id="IPR036873">
    <property type="entry name" value="Rhodanese-like_dom_sf"/>
</dbReference>
<dbReference type="PROSITE" id="PS50206">
    <property type="entry name" value="RHODANESE_3"/>
    <property type="match status" value="1"/>
</dbReference>
<dbReference type="EC" id="1.8.1.14" evidence="8"/>
<dbReference type="SUPFAM" id="SSF51905">
    <property type="entry name" value="FAD/NAD(P)-binding domain"/>
    <property type="match status" value="1"/>
</dbReference>
<dbReference type="AlphaFoldDB" id="A0A150MDK8"/>
<dbReference type="Gene3D" id="3.50.50.60">
    <property type="entry name" value="FAD/NAD(P)-binding domain"/>
    <property type="match status" value="2"/>
</dbReference>
<dbReference type="Pfam" id="PF02852">
    <property type="entry name" value="Pyr_redox_dim"/>
    <property type="match status" value="1"/>
</dbReference>
<comment type="similarity">
    <text evidence="2">Belongs to the class-III pyridine nucleotide-disulfide oxidoreductase family.</text>
</comment>
<organism evidence="8 9">
    <name type="scientific">Caldibacillus debilis</name>
    <dbReference type="NCBI Taxonomy" id="301148"/>
    <lineage>
        <taxon>Bacteria</taxon>
        <taxon>Bacillati</taxon>
        <taxon>Bacillota</taxon>
        <taxon>Bacilli</taxon>
        <taxon>Bacillales</taxon>
        <taxon>Bacillaceae</taxon>
        <taxon>Caldibacillus</taxon>
    </lineage>
</organism>
<dbReference type="PANTHER" id="PTHR43429">
    <property type="entry name" value="PYRIDINE NUCLEOTIDE-DISULFIDE OXIDOREDUCTASE DOMAIN-CONTAINING"/>
    <property type="match status" value="1"/>
</dbReference>
<dbReference type="PRINTS" id="PR00368">
    <property type="entry name" value="FADPNR"/>
</dbReference>
<dbReference type="Pfam" id="PF07992">
    <property type="entry name" value="Pyr_redox_2"/>
    <property type="match status" value="1"/>
</dbReference>
<dbReference type="EMBL" id="LQYT01000009">
    <property type="protein sequence ID" value="KYD22637.1"/>
    <property type="molecule type" value="Genomic_DNA"/>
</dbReference>
<evidence type="ECO:0000313" key="8">
    <source>
        <dbReference type="EMBL" id="KYD22637.1"/>
    </source>
</evidence>
<dbReference type="InterPro" id="IPR023753">
    <property type="entry name" value="FAD/NAD-binding_dom"/>
</dbReference>
<dbReference type="RefSeq" id="WP_061567936.1">
    <property type="nucleotide sequence ID" value="NZ_LQYT01000009.1"/>
</dbReference>
<keyword evidence="5 8" id="KW-0560">Oxidoreductase</keyword>
<dbReference type="STRING" id="301148.B4135_1120"/>
<dbReference type="InterPro" id="IPR036188">
    <property type="entry name" value="FAD/NAD-bd_sf"/>
</dbReference>
<dbReference type="InterPro" id="IPR050260">
    <property type="entry name" value="FAD-bd_OxRdtase"/>
</dbReference>
<dbReference type="PANTHER" id="PTHR43429:SF1">
    <property type="entry name" value="NAD(P)H SULFUR OXIDOREDUCTASE (COA-DEPENDENT)"/>
    <property type="match status" value="1"/>
</dbReference>
<keyword evidence="4" id="KW-0274">FAD</keyword>
<evidence type="ECO:0000256" key="3">
    <source>
        <dbReference type="ARBA" id="ARBA00022630"/>
    </source>
</evidence>
<dbReference type="NCBIfam" id="NF010037">
    <property type="entry name" value="PRK13512.1"/>
    <property type="match status" value="1"/>
</dbReference>
<sequence>MVRKVIIVGGSAGGATAAARLRRLSEDVHIVLVERGEHVSYANCGLPYYIGGIIKERKKLFVQTVKGLSERYNLDIRIFSEAVSINPNKKIVRIKNLRTGEWYEESYDKLLLSPGAKPVIPPIPGLEENERLFTLRNIPDTDRIKGFIDRHQPQKATVIGGGFIGIEMAENLARLGIEVTIIETADQIMAPLDFEMAQILHRHLREKGIRLIFKKEVQAFKNKGKQIVLSDGTEIGTDMTFLSIGVRPENELAKTAGLSLGERGGIIVNEYLQTSDEHIYAIGDAIETVHPISGKKGTIPLAGPANRQGRIAADNIMGKKEKYYGTLGTSVVKVFDYTAAATGLNEKTLRGLEIPYEAVHLHPSSHAGYYPGAGPIALKLLFDKGSGKIYGAQAIGREGADKRIDVIATAIKGGLTVDDLTDLELCYAPPYSSAKDPVNLAGYVASNILAGDLEQIQWYEVDEIIAGGGLLIDVREAKERERGYIKGSVHIPLNELRNRLDELPKGETIYVACQSGQRSYLASRILKNHGFSVKNLDGGWKTYSYAYGLLP</sequence>
<evidence type="ECO:0000256" key="5">
    <source>
        <dbReference type="ARBA" id="ARBA00023002"/>
    </source>
</evidence>
<dbReference type="SUPFAM" id="SSF52821">
    <property type="entry name" value="Rhodanese/Cell cycle control phosphatase"/>
    <property type="match status" value="1"/>
</dbReference>
<comment type="caution">
    <text evidence="8">The sequence shown here is derived from an EMBL/GenBank/DDBJ whole genome shotgun (WGS) entry which is preliminary data.</text>
</comment>
<dbReference type="SMART" id="SM00450">
    <property type="entry name" value="RHOD"/>
    <property type="match status" value="1"/>
</dbReference>
<dbReference type="PATRIC" id="fig|301148.3.peg.84"/>
<evidence type="ECO:0000256" key="1">
    <source>
        <dbReference type="ARBA" id="ARBA00001974"/>
    </source>
</evidence>
<dbReference type="InterPro" id="IPR016156">
    <property type="entry name" value="FAD/NAD-linked_Rdtase_dimer_sf"/>
</dbReference>